<keyword evidence="12" id="KW-0472">Membrane</keyword>
<comment type="similarity">
    <text evidence="16">Belongs to the protein kinase superfamily.</text>
</comment>
<dbReference type="Gene3D" id="1.10.510.10">
    <property type="entry name" value="Transferase(Phosphotransferase) domain 1"/>
    <property type="match status" value="1"/>
</dbReference>
<dbReference type="PROSITE" id="PS00107">
    <property type="entry name" value="PROTEIN_KINASE_ATP"/>
    <property type="match status" value="1"/>
</dbReference>
<dbReference type="FunFam" id="1.10.510.10:FF:000044">
    <property type="entry name" value="Putative LRR receptor-like serine/threonine-protein kinase"/>
    <property type="match status" value="1"/>
</dbReference>
<keyword evidence="19" id="KW-1185">Reference proteome</keyword>
<dbReference type="GO" id="GO:0005524">
    <property type="term" value="F:ATP binding"/>
    <property type="evidence" value="ECO:0007669"/>
    <property type="project" value="UniProtKB-UniRule"/>
</dbReference>
<keyword evidence="2 16" id="KW-0723">Serine/threonine-protein kinase</keyword>
<dbReference type="SMART" id="SM00220">
    <property type="entry name" value="S_TKc"/>
    <property type="match status" value="1"/>
</dbReference>
<feature type="binding site" evidence="15">
    <location>
        <position position="163"/>
    </location>
    <ligand>
        <name>ATP</name>
        <dbReference type="ChEBI" id="CHEBI:30616"/>
    </ligand>
</feature>
<dbReference type="InterPro" id="IPR011009">
    <property type="entry name" value="Kinase-like_dom_sf"/>
</dbReference>
<evidence type="ECO:0000256" key="13">
    <source>
        <dbReference type="ARBA" id="ARBA00023170"/>
    </source>
</evidence>
<name>A0A843U584_COLES</name>
<evidence type="ECO:0000256" key="2">
    <source>
        <dbReference type="ARBA" id="ARBA00022527"/>
    </source>
</evidence>
<keyword evidence="6" id="KW-0732">Signal</keyword>
<comment type="caution">
    <text evidence="18">The sequence shown here is derived from an EMBL/GenBank/DDBJ whole genome shotgun (WGS) entry which is preliminary data.</text>
</comment>
<accession>A0A843U584</accession>
<evidence type="ECO:0000256" key="16">
    <source>
        <dbReference type="RuleBase" id="RU000304"/>
    </source>
</evidence>
<evidence type="ECO:0000256" key="4">
    <source>
        <dbReference type="ARBA" id="ARBA00022679"/>
    </source>
</evidence>
<dbReference type="InterPro" id="IPR000719">
    <property type="entry name" value="Prot_kinase_dom"/>
</dbReference>
<evidence type="ECO:0000256" key="12">
    <source>
        <dbReference type="ARBA" id="ARBA00023136"/>
    </source>
</evidence>
<dbReference type="InterPro" id="IPR017441">
    <property type="entry name" value="Protein_kinase_ATP_BS"/>
</dbReference>
<keyword evidence="10 15" id="KW-0067">ATP-binding</keyword>
<evidence type="ECO:0000256" key="6">
    <source>
        <dbReference type="ARBA" id="ARBA00022729"/>
    </source>
</evidence>
<keyword evidence="5" id="KW-0812">Transmembrane</keyword>
<evidence type="ECO:0000256" key="7">
    <source>
        <dbReference type="ARBA" id="ARBA00022737"/>
    </source>
</evidence>
<dbReference type="OrthoDB" id="4062651at2759"/>
<evidence type="ECO:0000256" key="3">
    <source>
        <dbReference type="ARBA" id="ARBA00022553"/>
    </source>
</evidence>
<reference evidence="18" key="1">
    <citation type="submission" date="2017-07" db="EMBL/GenBank/DDBJ databases">
        <title>Taro Niue Genome Assembly and Annotation.</title>
        <authorList>
            <person name="Atibalentja N."/>
            <person name="Keating K."/>
            <person name="Fields C.J."/>
        </authorList>
    </citation>
    <scope>NUCLEOTIDE SEQUENCE</scope>
    <source>
        <strain evidence="18">Niue_2</strain>
        <tissue evidence="18">Leaf</tissue>
    </source>
</reference>
<evidence type="ECO:0000256" key="10">
    <source>
        <dbReference type="ARBA" id="ARBA00022840"/>
    </source>
</evidence>
<dbReference type="Gene3D" id="3.30.200.20">
    <property type="entry name" value="Phosphorylase Kinase, domain 1"/>
    <property type="match status" value="1"/>
</dbReference>
<dbReference type="PROSITE" id="PS00108">
    <property type="entry name" value="PROTEIN_KINASE_ST"/>
    <property type="match status" value="1"/>
</dbReference>
<dbReference type="GO" id="GO:0016020">
    <property type="term" value="C:membrane"/>
    <property type="evidence" value="ECO:0007669"/>
    <property type="project" value="UniProtKB-SubCell"/>
</dbReference>
<keyword evidence="11" id="KW-1133">Transmembrane helix</keyword>
<dbReference type="AlphaFoldDB" id="A0A843U584"/>
<dbReference type="CDD" id="cd14066">
    <property type="entry name" value="STKc_IRAK"/>
    <property type="match status" value="1"/>
</dbReference>
<evidence type="ECO:0000256" key="5">
    <source>
        <dbReference type="ARBA" id="ARBA00022692"/>
    </source>
</evidence>
<evidence type="ECO:0000313" key="19">
    <source>
        <dbReference type="Proteomes" id="UP000652761"/>
    </source>
</evidence>
<evidence type="ECO:0000259" key="17">
    <source>
        <dbReference type="PROSITE" id="PS50011"/>
    </source>
</evidence>
<sequence length="487" mass="54213">MEQSRWVLRPSPHLPTRHFGRLKRVGKPVLLLPVVTAPLMGFKGVAFYCLLLSRACAERPSLFPAAERPNCCPCGASPGIERLITGRLTVMSCFYYLFRRNRNSQEASIHSDAGHTSQIVKRYSYKELKHATDDFSLANKIGEGGFGSVYKGRLRDGTVVAIKVLSSESQQGVREFLSELETIANIVHRNLVKLCGCCVEGNNRILVYDYVANNSLARTLLGGRRSNIQFNWGARTKICIGVARGLAFLHEEVHPRIVHRDIKASNILLDEDLTPKISDFGLARLLPSNATHVSTRVAGTIGYLAPEYAVSGRVSRKADIYSFGVLLLEIVSGQCNTNARLPHEDRCLGMSDIHGVLAMYAWELYQRNELISIVDPALSSEFDPEEACKFLKVGLLCAQDNPKLRPSMSNVVKMLTGEMYVNMERITKPGVNSDFMDFKIRSQRKAKEIISTEALRSDLLTQDSSLLSSNNTTHASLNFTNICDRDD</sequence>
<keyword evidence="13" id="KW-0675">Receptor</keyword>
<dbReference type="PANTHER" id="PTHR47973">
    <property type="entry name" value="CYSTEINE-RICH RECEPTOR-LIKE PROTEIN KINASE 3"/>
    <property type="match status" value="1"/>
</dbReference>
<keyword evidence="4" id="KW-0808">Transferase</keyword>
<evidence type="ECO:0000256" key="1">
    <source>
        <dbReference type="ARBA" id="ARBA00004167"/>
    </source>
</evidence>
<keyword evidence="9" id="KW-0418">Kinase</keyword>
<keyword evidence="14" id="KW-0325">Glycoprotein</keyword>
<evidence type="ECO:0000256" key="9">
    <source>
        <dbReference type="ARBA" id="ARBA00022777"/>
    </source>
</evidence>
<protein>
    <recommendedName>
        <fullName evidence="17">Protein kinase domain-containing protein</fullName>
    </recommendedName>
</protein>
<dbReference type="InterPro" id="IPR008271">
    <property type="entry name" value="Ser/Thr_kinase_AS"/>
</dbReference>
<dbReference type="SUPFAM" id="SSF56112">
    <property type="entry name" value="Protein kinase-like (PK-like)"/>
    <property type="match status" value="1"/>
</dbReference>
<dbReference type="EMBL" id="NMUH01000333">
    <property type="protein sequence ID" value="MQL77150.1"/>
    <property type="molecule type" value="Genomic_DNA"/>
</dbReference>
<organism evidence="18 19">
    <name type="scientific">Colocasia esculenta</name>
    <name type="common">Wild taro</name>
    <name type="synonym">Arum esculentum</name>
    <dbReference type="NCBI Taxonomy" id="4460"/>
    <lineage>
        <taxon>Eukaryota</taxon>
        <taxon>Viridiplantae</taxon>
        <taxon>Streptophyta</taxon>
        <taxon>Embryophyta</taxon>
        <taxon>Tracheophyta</taxon>
        <taxon>Spermatophyta</taxon>
        <taxon>Magnoliopsida</taxon>
        <taxon>Liliopsida</taxon>
        <taxon>Araceae</taxon>
        <taxon>Aroideae</taxon>
        <taxon>Colocasieae</taxon>
        <taxon>Colocasia</taxon>
    </lineage>
</organism>
<dbReference type="FunFam" id="3.30.200.20:FF:000225">
    <property type="entry name" value="cold-responsive protein kinase 1"/>
    <property type="match status" value="1"/>
</dbReference>
<dbReference type="Pfam" id="PF07714">
    <property type="entry name" value="PK_Tyr_Ser-Thr"/>
    <property type="match status" value="1"/>
</dbReference>
<dbReference type="Proteomes" id="UP000652761">
    <property type="component" value="Unassembled WGS sequence"/>
</dbReference>
<evidence type="ECO:0000256" key="11">
    <source>
        <dbReference type="ARBA" id="ARBA00022989"/>
    </source>
</evidence>
<keyword evidence="7" id="KW-0677">Repeat</keyword>
<dbReference type="PROSITE" id="PS50011">
    <property type="entry name" value="PROTEIN_KINASE_DOM"/>
    <property type="match status" value="1"/>
</dbReference>
<evidence type="ECO:0000256" key="15">
    <source>
        <dbReference type="PROSITE-ProRule" id="PRU10141"/>
    </source>
</evidence>
<comment type="subcellular location">
    <subcellularLocation>
        <location evidence="1">Membrane</location>
        <topology evidence="1">Single-pass membrane protein</topology>
    </subcellularLocation>
</comment>
<evidence type="ECO:0000256" key="8">
    <source>
        <dbReference type="ARBA" id="ARBA00022741"/>
    </source>
</evidence>
<dbReference type="GO" id="GO:0004674">
    <property type="term" value="F:protein serine/threonine kinase activity"/>
    <property type="evidence" value="ECO:0007669"/>
    <property type="project" value="UniProtKB-KW"/>
</dbReference>
<gene>
    <name evidence="18" type="ORF">Taro_009553</name>
</gene>
<dbReference type="InterPro" id="IPR052059">
    <property type="entry name" value="CR_Ser/Thr_kinase"/>
</dbReference>
<dbReference type="InterPro" id="IPR001245">
    <property type="entry name" value="Ser-Thr/Tyr_kinase_cat_dom"/>
</dbReference>
<feature type="domain" description="Protein kinase" evidence="17">
    <location>
        <begin position="135"/>
        <end position="421"/>
    </location>
</feature>
<evidence type="ECO:0000313" key="18">
    <source>
        <dbReference type="EMBL" id="MQL77150.1"/>
    </source>
</evidence>
<keyword evidence="3" id="KW-0597">Phosphoprotein</keyword>
<keyword evidence="8 15" id="KW-0547">Nucleotide-binding</keyword>
<proteinExistence type="inferred from homology"/>
<evidence type="ECO:0000256" key="14">
    <source>
        <dbReference type="ARBA" id="ARBA00023180"/>
    </source>
</evidence>